<dbReference type="HOGENOM" id="CLU_1979652_0_0_6"/>
<organism evidence="1 2">
    <name type="scientific">Pseudomonas syringae pv. japonica str. M301072</name>
    <dbReference type="NCBI Taxonomy" id="629262"/>
    <lineage>
        <taxon>Bacteria</taxon>
        <taxon>Pseudomonadati</taxon>
        <taxon>Pseudomonadota</taxon>
        <taxon>Gammaproteobacteria</taxon>
        <taxon>Pseudomonadales</taxon>
        <taxon>Pseudomonadaceae</taxon>
        <taxon>Pseudomonas</taxon>
        <taxon>Pseudomonas syringae</taxon>
    </lineage>
</organism>
<dbReference type="Proteomes" id="UP000004471">
    <property type="component" value="Unassembled WGS sequence"/>
</dbReference>
<gene>
    <name evidence="1" type="ORF">PSYJA_08253</name>
</gene>
<proteinExistence type="predicted"/>
<dbReference type="AlphaFoldDB" id="F3FFH2"/>
<dbReference type="EMBL" id="AEAH01000360">
    <property type="protein sequence ID" value="EGH28958.1"/>
    <property type="molecule type" value="Genomic_DNA"/>
</dbReference>
<comment type="caution">
    <text evidence="1">The sequence shown here is derived from an EMBL/GenBank/DDBJ whole genome shotgun (WGS) entry which is preliminary data.</text>
</comment>
<evidence type="ECO:0000313" key="1">
    <source>
        <dbReference type="EMBL" id="EGH28958.1"/>
    </source>
</evidence>
<name>F3FFH2_PSESX</name>
<sequence length="126" mass="13760">MHGLLVVFGDKELKPLTKQHQVGVLIGGLRGMTNIGVNILDIWGSKDYVPVPVAMACPGIEKVHRPISSLGSIHTTGEIKAIENFVCPLLREKSLSLIKYHKGVSRHPMEPSSNTFHAFLGLVIDI</sequence>
<protein>
    <submittedName>
        <fullName evidence="1">Uncharacterized protein</fullName>
    </submittedName>
</protein>
<evidence type="ECO:0000313" key="2">
    <source>
        <dbReference type="Proteomes" id="UP000004471"/>
    </source>
</evidence>
<reference evidence="1 2" key="1">
    <citation type="journal article" date="2011" name="PLoS Pathog.">
        <title>Dynamic evolution of pathogenicity revealed by sequencing and comparative genomics of 19 Pseudomonas syringae isolates.</title>
        <authorList>
            <person name="Baltrus D.A."/>
            <person name="Nishimura M.T."/>
            <person name="Romanchuk A."/>
            <person name="Chang J.H."/>
            <person name="Mukhtar M.S."/>
            <person name="Cherkis K."/>
            <person name="Roach J."/>
            <person name="Grant S.R."/>
            <person name="Jones C.D."/>
            <person name="Dangl J.L."/>
        </authorList>
    </citation>
    <scope>NUCLEOTIDE SEQUENCE [LARGE SCALE GENOMIC DNA]</scope>
    <source>
        <strain evidence="2">M301072PT</strain>
    </source>
</reference>
<accession>F3FFH2</accession>